<keyword evidence="2" id="KW-0547">Nucleotide-binding</keyword>
<evidence type="ECO:0000256" key="2">
    <source>
        <dbReference type="ARBA" id="ARBA00022741"/>
    </source>
</evidence>
<organism evidence="8">
    <name type="scientific">marine sediment metagenome</name>
    <dbReference type="NCBI Taxonomy" id="412755"/>
    <lineage>
        <taxon>unclassified sequences</taxon>
        <taxon>metagenomes</taxon>
        <taxon>ecological metagenomes</taxon>
    </lineage>
</organism>
<dbReference type="EMBL" id="BART01035118">
    <property type="protein sequence ID" value="GAH11124.1"/>
    <property type="molecule type" value="Genomic_DNA"/>
</dbReference>
<evidence type="ECO:0000256" key="5">
    <source>
        <dbReference type="ARBA" id="ARBA00023146"/>
    </source>
</evidence>
<dbReference type="AlphaFoldDB" id="X1E1S6"/>
<keyword evidence="3" id="KW-0067">ATP-binding</keyword>
<dbReference type="GO" id="GO:0005524">
    <property type="term" value="F:ATP binding"/>
    <property type="evidence" value="ECO:0007669"/>
    <property type="project" value="UniProtKB-KW"/>
</dbReference>
<dbReference type="Pfam" id="PF00133">
    <property type="entry name" value="tRNA-synt_1"/>
    <property type="match status" value="1"/>
</dbReference>
<evidence type="ECO:0000256" key="6">
    <source>
        <dbReference type="ARBA" id="ARBA00048359"/>
    </source>
</evidence>
<comment type="catalytic activity">
    <reaction evidence="6">
        <text>tRNA(Ile) + L-isoleucine + ATP = L-isoleucyl-tRNA(Ile) + AMP + diphosphate</text>
        <dbReference type="Rhea" id="RHEA:11060"/>
        <dbReference type="Rhea" id="RHEA-COMP:9666"/>
        <dbReference type="Rhea" id="RHEA-COMP:9695"/>
        <dbReference type="ChEBI" id="CHEBI:30616"/>
        <dbReference type="ChEBI" id="CHEBI:33019"/>
        <dbReference type="ChEBI" id="CHEBI:58045"/>
        <dbReference type="ChEBI" id="CHEBI:78442"/>
        <dbReference type="ChEBI" id="CHEBI:78528"/>
        <dbReference type="ChEBI" id="CHEBI:456215"/>
        <dbReference type="EC" id="6.1.1.5"/>
    </reaction>
</comment>
<protein>
    <recommendedName>
        <fullName evidence="7">Aminoacyl-tRNA synthetase class Ia domain-containing protein</fullName>
    </recommendedName>
</protein>
<evidence type="ECO:0000256" key="1">
    <source>
        <dbReference type="ARBA" id="ARBA00022598"/>
    </source>
</evidence>
<gene>
    <name evidence="8" type="ORF">S01H4_59772</name>
</gene>
<accession>X1E1S6</accession>
<dbReference type="InterPro" id="IPR014729">
    <property type="entry name" value="Rossmann-like_a/b/a_fold"/>
</dbReference>
<feature type="non-terminal residue" evidence="8">
    <location>
        <position position="155"/>
    </location>
</feature>
<evidence type="ECO:0000259" key="7">
    <source>
        <dbReference type="Pfam" id="PF00133"/>
    </source>
</evidence>
<evidence type="ECO:0000313" key="8">
    <source>
        <dbReference type="EMBL" id="GAH11124.1"/>
    </source>
</evidence>
<dbReference type="GO" id="GO:0004822">
    <property type="term" value="F:isoleucine-tRNA ligase activity"/>
    <property type="evidence" value="ECO:0007669"/>
    <property type="project" value="UniProtKB-EC"/>
</dbReference>
<keyword evidence="1" id="KW-0436">Ligase</keyword>
<dbReference type="InterPro" id="IPR002301">
    <property type="entry name" value="Ile-tRNA-ligase"/>
</dbReference>
<feature type="domain" description="Aminoacyl-tRNA synthetase class Ia" evidence="7">
    <location>
        <begin position="17"/>
        <end position="154"/>
    </location>
</feature>
<evidence type="ECO:0000256" key="3">
    <source>
        <dbReference type="ARBA" id="ARBA00022840"/>
    </source>
</evidence>
<keyword evidence="5" id="KW-0030">Aminoacyl-tRNA synthetase</keyword>
<dbReference type="PANTHER" id="PTHR42780:SF1">
    <property type="entry name" value="ISOLEUCINE--TRNA LIGASE, CYTOPLASMIC"/>
    <property type="match status" value="1"/>
</dbReference>
<name>X1E1S6_9ZZZZ</name>
<dbReference type="GO" id="GO:0006428">
    <property type="term" value="P:isoleucyl-tRNA aminoacylation"/>
    <property type="evidence" value="ECO:0007669"/>
    <property type="project" value="InterPro"/>
</dbReference>
<keyword evidence="4" id="KW-0648">Protein biosynthesis</keyword>
<dbReference type="PRINTS" id="PR00984">
    <property type="entry name" value="TRNASYNTHILE"/>
</dbReference>
<dbReference type="Gene3D" id="3.40.50.620">
    <property type="entry name" value="HUPs"/>
    <property type="match status" value="1"/>
</dbReference>
<dbReference type="PANTHER" id="PTHR42780">
    <property type="entry name" value="SOLEUCYL-TRNA SYNTHETASE"/>
    <property type="match status" value="1"/>
</dbReference>
<comment type="caution">
    <text evidence="8">The sequence shown here is derived from an EMBL/GenBank/DDBJ whole genome shotgun (WGS) entry which is preliminary data.</text>
</comment>
<sequence length="155" mass="17790">MTNRLTAVEQFPCLQVGYDHWLENNVDWAFSRERYWGTPLPIWQCESCSYSDCVGGLAELKNKGGLSGLKEPLDLHRPFVDEITFTCPECGALMRRVPEVIDCWFDSGAMPVAQLHYPFENKELFDSELNQADYISEAIDQTRGWFYSLHAISTL</sequence>
<dbReference type="SUPFAM" id="SSF52374">
    <property type="entry name" value="Nucleotidylyl transferase"/>
    <property type="match status" value="1"/>
</dbReference>
<dbReference type="InterPro" id="IPR023586">
    <property type="entry name" value="Ile-tRNA-ligase_type2"/>
</dbReference>
<dbReference type="InterPro" id="IPR002300">
    <property type="entry name" value="aa-tRNA-synth_Ia"/>
</dbReference>
<evidence type="ECO:0000256" key="4">
    <source>
        <dbReference type="ARBA" id="ARBA00022917"/>
    </source>
</evidence>
<proteinExistence type="predicted"/>
<reference evidence="8" key="1">
    <citation type="journal article" date="2014" name="Front. Microbiol.">
        <title>High frequency of phylogenetically diverse reductive dehalogenase-homologous genes in deep subseafloor sedimentary metagenomes.</title>
        <authorList>
            <person name="Kawai M."/>
            <person name="Futagami T."/>
            <person name="Toyoda A."/>
            <person name="Takaki Y."/>
            <person name="Nishi S."/>
            <person name="Hori S."/>
            <person name="Arai W."/>
            <person name="Tsubouchi T."/>
            <person name="Morono Y."/>
            <person name="Uchiyama I."/>
            <person name="Ito T."/>
            <person name="Fujiyama A."/>
            <person name="Inagaki F."/>
            <person name="Takami H."/>
        </authorList>
    </citation>
    <scope>NUCLEOTIDE SEQUENCE</scope>
    <source>
        <strain evidence="8">Expedition CK06-06</strain>
    </source>
</reference>